<evidence type="ECO:0000313" key="1">
    <source>
        <dbReference type="EMBL" id="CAF5227178.1"/>
    </source>
</evidence>
<feature type="non-terminal residue" evidence="1">
    <location>
        <position position="1"/>
    </location>
</feature>
<dbReference type="EMBL" id="CAJOBJ010380277">
    <property type="protein sequence ID" value="CAF5227178.1"/>
    <property type="molecule type" value="Genomic_DNA"/>
</dbReference>
<accession>A0A8S3K6V9</accession>
<organism evidence="1 2">
    <name type="scientific">Rotaria magnacalcarata</name>
    <dbReference type="NCBI Taxonomy" id="392030"/>
    <lineage>
        <taxon>Eukaryota</taxon>
        <taxon>Metazoa</taxon>
        <taxon>Spiralia</taxon>
        <taxon>Gnathifera</taxon>
        <taxon>Rotifera</taxon>
        <taxon>Eurotatoria</taxon>
        <taxon>Bdelloidea</taxon>
        <taxon>Philodinida</taxon>
        <taxon>Philodinidae</taxon>
        <taxon>Rotaria</taxon>
    </lineage>
</organism>
<name>A0A8S3K6V9_9BILA</name>
<gene>
    <name evidence="1" type="ORF">GIL414_LOCUS87512</name>
</gene>
<dbReference type="Proteomes" id="UP000681720">
    <property type="component" value="Unassembled WGS sequence"/>
</dbReference>
<comment type="caution">
    <text evidence="1">The sequence shown here is derived from an EMBL/GenBank/DDBJ whole genome shotgun (WGS) entry which is preliminary data.</text>
</comment>
<evidence type="ECO:0000313" key="2">
    <source>
        <dbReference type="Proteomes" id="UP000681720"/>
    </source>
</evidence>
<dbReference type="AlphaFoldDB" id="A0A8S3K6V9"/>
<reference evidence="1" key="1">
    <citation type="submission" date="2021-02" db="EMBL/GenBank/DDBJ databases">
        <authorList>
            <person name="Nowell W R."/>
        </authorList>
    </citation>
    <scope>NUCLEOTIDE SEQUENCE</scope>
</reference>
<proteinExistence type="predicted"/>
<protein>
    <submittedName>
        <fullName evidence="1">Uncharacterized protein</fullName>
    </submittedName>
</protein>
<sequence>DPFGPTTLANLLHKVFLLGLPFGVCGSNCAPFSAAIYSLSLCLVPHAVIPPPTT</sequence>